<dbReference type="Gene3D" id="1.25.40.10">
    <property type="entry name" value="Tetratricopeptide repeat domain"/>
    <property type="match status" value="2"/>
</dbReference>
<dbReference type="Gramene" id="rna33082">
    <property type="protein sequence ID" value="RHN57526.1"/>
    <property type="gene ID" value="gene33082"/>
</dbReference>
<dbReference type="PANTHER" id="PTHR47934:SF20">
    <property type="entry name" value="PPR DOMAIN PROTEIN"/>
    <property type="match status" value="1"/>
</dbReference>
<keyword evidence="2" id="KW-0677">Repeat</keyword>
<name>A0A396HVY9_MEDTR</name>
<comment type="caution">
    <text evidence="4">The sequence shown here is derived from an EMBL/GenBank/DDBJ whole genome shotgun (WGS) entry which is preliminary data.</text>
</comment>
<accession>A0A396HVY9</accession>
<proteinExistence type="inferred from homology"/>
<sequence length="775" mass="88990">MIQQRLMSFAARQGRVYINSFNSCSSLHRILHPRLFSYVSPCDHDVTASSDFHKVMSLLSNAPPHGHGYQIHSDLNSLDLTNLTLEQQQQFALKVIQTSCQTKLVQTPKVSPHNLILFIRWVWKNYKCLITTPVLESLVSSMCSSESESSHLKLRKNDILFLWDLLKNIGHYQTGLLNPPILNHLIQFFSIIGREGKSALEVFHMFEVFQCVPNQDTYYFTLQALLTTTCSADIIHQASSICQNLLLLLHSKDDNRHSSSQGYTYTYLPPCPDDVTASEDFRIVMTFLSDVSVSHAWKLCISHQHQPHFLLKIIETSCQTIPVETPKVSPHILIHFIKWAFRSNSHLITTPVLESLVSAICDVPTKFDVELRQNDILFLWDLLKHIGHSETGLLNTQILNQLLDSFGYVWDQGKTALQVFHKFEVFQCVPNQDSYIFTLEALFKTTSCSADMLQQAASICQKIVLHPETLLPDDGEIIGVLLVWSSKNNMIKEAYAIYLAAKEKRKTNPNWSLDLDMLLSRTMINILCSKKETVYLALQMLIDFDILEEVEHWEEGWKSRMCNIVVNALCRFEDFDAAKQLIFKMIEDGPLPYPSQSVFDIIISACVKARETGRALEMVLLLESIGLYTSNFLRIHSSDSFGMKEAGKILEEARKKDSKLIIALLYHSLIVGYCKLHNFDKALKLLTQMKNFGVSCTNLDELHKLIHSLCLKAMDRKMTIVQLEEMEPMDREMAENQLAEMNDMDMKMAWEHLEEMYLNIMASFDRRIEYQCKSY</sequence>
<gene>
    <name evidence="4" type="ORF">MtrunA17_Chr5g0441331</name>
</gene>
<protein>
    <submittedName>
        <fullName evidence="4">Putative pentatricopeptide</fullName>
    </submittedName>
</protein>
<feature type="repeat" description="PPR" evidence="3">
    <location>
        <begin position="662"/>
        <end position="696"/>
    </location>
</feature>
<evidence type="ECO:0000256" key="2">
    <source>
        <dbReference type="ARBA" id="ARBA00022737"/>
    </source>
</evidence>
<organism evidence="4">
    <name type="scientific">Medicago truncatula</name>
    <name type="common">Barrel medic</name>
    <name type="synonym">Medicago tribuloides</name>
    <dbReference type="NCBI Taxonomy" id="3880"/>
    <lineage>
        <taxon>Eukaryota</taxon>
        <taxon>Viridiplantae</taxon>
        <taxon>Streptophyta</taxon>
        <taxon>Embryophyta</taxon>
        <taxon>Tracheophyta</taxon>
        <taxon>Spermatophyta</taxon>
        <taxon>Magnoliopsida</taxon>
        <taxon>eudicotyledons</taxon>
        <taxon>Gunneridae</taxon>
        <taxon>Pentapetalae</taxon>
        <taxon>rosids</taxon>
        <taxon>fabids</taxon>
        <taxon>Fabales</taxon>
        <taxon>Fabaceae</taxon>
        <taxon>Papilionoideae</taxon>
        <taxon>50 kb inversion clade</taxon>
        <taxon>NPAAA clade</taxon>
        <taxon>Hologalegina</taxon>
        <taxon>IRL clade</taxon>
        <taxon>Trifolieae</taxon>
        <taxon>Medicago</taxon>
    </lineage>
</organism>
<dbReference type="PROSITE" id="PS51375">
    <property type="entry name" value="PPR"/>
    <property type="match status" value="2"/>
</dbReference>
<comment type="similarity">
    <text evidence="1">Belongs to the PPR family. P subfamily.</text>
</comment>
<dbReference type="Pfam" id="PF01535">
    <property type="entry name" value="PPR"/>
    <property type="match status" value="2"/>
</dbReference>
<dbReference type="InterPro" id="IPR002885">
    <property type="entry name" value="PPR_rpt"/>
</dbReference>
<dbReference type="NCBIfam" id="TIGR00756">
    <property type="entry name" value="PPR"/>
    <property type="match status" value="2"/>
</dbReference>
<dbReference type="AlphaFoldDB" id="A0A396HVY9"/>
<dbReference type="PANTHER" id="PTHR47934">
    <property type="entry name" value="PENTATRICOPEPTIDE REPEAT-CONTAINING PROTEIN PET309, MITOCHONDRIAL"/>
    <property type="match status" value="1"/>
</dbReference>
<evidence type="ECO:0000313" key="4">
    <source>
        <dbReference type="EMBL" id="RHN57526.1"/>
    </source>
</evidence>
<reference evidence="4" key="1">
    <citation type="journal article" date="2018" name="Nat. Plants">
        <title>Whole-genome landscape of Medicago truncatula symbiotic genes.</title>
        <authorList>
            <person name="Pecrix Y."/>
            <person name="Gamas P."/>
            <person name="Carrere S."/>
        </authorList>
    </citation>
    <scope>NUCLEOTIDE SEQUENCE</scope>
    <source>
        <tissue evidence="4">Leaves</tissue>
    </source>
</reference>
<dbReference type="EMBL" id="PSQE01000005">
    <property type="protein sequence ID" value="RHN57526.1"/>
    <property type="molecule type" value="Genomic_DNA"/>
</dbReference>
<dbReference type="InterPro" id="IPR051114">
    <property type="entry name" value="Mito_RNA_Proc_CCM1"/>
</dbReference>
<dbReference type="Proteomes" id="UP000265566">
    <property type="component" value="Chromosome 5"/>
</dbReference>
<evidence type="ECO:0000256" key="1">
    <source>
        <dbReference type="ARBA" id="ARBA00007626"/>
    </source>
</evidence>
<evidence type="ECO:0000256" key="3">
    <source>
        <dbReference type="PROSITE-ProRule" id="PRU00708"/>
    </source>
</evidence>
<dbReference type="InterPro" id="IPR011990">
    <property type="entry name" value="TPR-like_helical_dom_sf"/>
</dbReference>
<feature type="repeat" description="PPR" evidence="3">
    <location>
        <begin position="558"/>
        <end position="592"/>
    </location>
</feature>